<evidence type="ECO:0000256" key="2">
    <source>
        <dbReference type="ARBA" id="ARBA00022679"/>
    </source>
</evidence>
<dbReference type="InterPro" id="IPR026888">
    <property type="entry name" value="AcetylCoA_hyd_C"/>
</dbReference>
<dbReference type="Gene3D" id="3.40.1080.20">
    <property type="entry name" value="Acetyl-CoA hydrolase/transferase C-terminal domain"/>
    <property type="match status" value="1"/>
</dbReference>
<dbReference type="EMBL" id="JAFBEC010000001">
    <property type="protein sequence ID" value="MBM7631140.1"/>
    <property type="molecule type" value="Genomic_DNA"/>
</dbReference>
<gene>
    <name evidence="5" type="ORF">JOD17_000231</name>
</gene>
<dbReference type="InterPro" id="IPR046433">
    <property type="entry name" value="ActCoA_hydro"/>
</dbReference>
<dbReference type="GO" id="GO:0016740">
    <property type="term" value="F:transferase activity"/>
    <property type="evidence" value="ECO:0007669"/>
    <property type="project" value="UniProtKB-KW"/>
</dbReference>
<accession>A0ABS2P6X7</accession>
<dbReference type="SUPFAM" id="SSF100950">
    <property type="entry name" value="NagB/RpiA/CoA transferase-like"/>
    <property type="match status" value="2"/>
</dbReference>
<organism evidence="5 6">
    <name type="scientific">Geomicrobium sediminis</name>
    <dbReference type="NCBI Taxonomy" id="1347788"/>
    <lineage>
        <taxon>Bacteria</taxon>
        <taxon>Bacillati</taxon>
        <taxon>Bacillota</taxon>
        <taxon>Bacilli</taxon>
        <taxon>Bacillales</taxon>
        <taxon>Geomicrobium</taxon>
    </lineage>
</organism>
<keyword evidence="2 5" id="KW-0808">Transferase</keyword>
<dbReference type="RefSeq" id="WP_204695328.1">
    <property type="nucleotide sequence ID" value="NZ_JAFBEC010000001.1"/>
</dbReference>
<comment type="similarity">
    <text evidence="1">Belongs to the acetyl-CoA hydrolase/transferase family.</text>
</comment>
<name>A0ABS2P6X7_9BACL</name>
<proteinExistence type="inferred from homology"/>
<evidence type="ECO:0000313" key="5">
    <source>
        <dbReference type="EMBL" id="MBM7631140.1"/>
    </source>
</evidence>
<comment type="caution">
    <text evidence="5">The sequence shown here is derived from an EMBL/GenBank/DDBJ whole genome shotgun (WGS) entry which is preliminary data.</text>
</comment>
<dbReference type="Pfam" id="PF02550">
    <property type="entry name" value="AcetylCoA_hydro"/>
    <property type="match status" value="1"/>
</dbReference>
<dbReference type="PANTHER" id="PTHR21432">
    <property type="entry name" value="ACETYL-COA HYDROLASE-RELATED"/>
    <property type="match status" value="1"/>
</dbReference>
<dbReference type="PANTHER" id="PTHR21432:SF20">
    <property type="entry name" value="ACETYL-COA HYDROLASE"/>
    <property type="match status" value="1"/>
</dbReference>
<protein>
    <submittedName>
        <fullName evidence="5">4-hydroxybutyrate CoA-transferase</fullName>
        <ecNumber evidence="5">2.8.3.-</ecNumber>
    </submittedName>
</protein>
<evidence type="ECO:0000259" key="4">
    <source>
        <dbReference type="Pfam" id="PF13336"/>
    </source>
</evidence>
<dbReference type="Gene3D" id="3.30.750.70">
    <property type="entry name" value="4-hydroxybutyrate coenzyme like domains"/>
    <property type="match status" value="1"/>
</dbReference>
<dbReference type="Proteomes" id="UP000741863">
    <property type="component" value="Unassembled WGS sequence"/>
</dbReference>
<dbReference type="InterPro" id="IPR003702">
    <property type="entry name" value="ActCoA_hydro_N"/>
</dbReference>
<evidence type="ECO:0000259" key="3">
    <source>
        <dbReference type="Pfam" id="PF02550"/>
    </source>
</evidence>
<feature type="domain" description="Acetyl-CoA hydrolase/transferase C-terminal" evidence="4">
    <location>
        <begin position="263"/>
        <end position="412"/>
    </location>
</feature>
<evidence type="ECO:0000256" key="1">
    <source>
        <dbReference type="ARBA" id="ARBA00009632"/>
    </source>
</evidence>
<dbReference type="EC" id="2.8.3.-" evidence="5"/>
<dbReference type="Gene3D" id="3.40.1080.10">
    <property type="entry name" value="Glutaconate Coenzyme A-transferase"/>
    <property type="match status" value="1"/>
</dbReference>
<sequence>MISYTPIDQAIAQIPKSGTVVLPGLSGEPLHLLDALVSERERFTGLTIYHMPLATPCHYANPFYKEHFQIRSFLLNGQVKEAVKQNMAEYVPMNLSNVPGYMETLQPDVAFIMCTEPNAEGHTSLGVSCDYTLAALRAADVVIAEVNPSLPWTDGAPVISTDEISYFVKGEGQLNELSAATPGELEQQIATHVATLVPDKATIQVGIGSLANAVVASLHDKQELGVHTGTFPEAMIQLINDGVVTNEHKEMDQGKVMATCLVGSKELYAFADRNPLIALQPSNYTHHTATIAKLSNFIAINSAIEVDLVGNINAEMINETFVAGVGGQMDFMRGAMASRGGKSIIALPSTASRGKRSRIVMNVQGFTSTKSDVHYVVTEYGIASLFGKSTSERAEALIDIAHPDFREALRQEFYEQVGQHEPKSV</sequence>
<reference evidence="5 6" key="1">
    <citation type="submission" date="2021-01" db="EMBL/GenBank/DDBJ databases">
        <title>Genomic Encyclopedia of Type Strains, Phase IV (KMG-IV): sequencing the most valuable type-strain genomes for metagenomic binning, comparative biology and taxonomic classification.</title>
        <authorList>
            <person name="Goeker M."/>
        </authorList>
    </citation>
    <scope>NUCLEOTIDE SEQUENCE [LARGE SCALE GENOMIC DNA]</scope>
    <source>
        <strain evidence="5 6">DSM 25540</strain>
    </source>
</reference>
<keyword evidence="6" id="KW-1185">Reference proteome</keyword>
<dbReference type="Pfam" id="PF13336">
    <property type="entry name" value="AcetylCoA_hyd_C"/>
    <property type="match status" value="1"/>
</dbReference>
<evidence type="ECO:0000313" key="6">
    <source>
        <dbReference type="Proteomes" id="UP000741863"/>
    </source>
</evidence>
<feature type="domain" description="Acetyl-CoA hydrolase/transferase N-terminal" evidence="3">
    <location>
        <begin position="72"/>
        <end position="168"/>
    </location>
</feature>
<dbReference type="InterPro" id="IPR037171">
    <property type="entry name" value="NagB/RpiA_transferase-like"/>
</dbReference>
<dbReference type="InterPro" id="IPR038460">
    <property type="entry name" value="AcetylCoA_hyd_C_sf"/>
</dbReference>